<dbReference type="CDD" id="cd08563">
    <property type="entry name" value="GDPD_TtGDE_like"/>
    <property type="match status" value="1"/>
</dbReference>
<dbReference type="Pfam" id="PF03009">
    <property type="entry name" value="GDPD"/>
    <property type="match status" value="1"/>
</dbReference>
<feature type="domain" description="GP-PDE" evidence="1">
    <location>
        <begin position="3"/>
        <end position="238"/>
    </location>
</feature>
<keyword evidence="3" id="KW-1185">Reference proteome</keyword>
<dbReference type="Proteomes" id="UP000273326">
    <property type="component" value="Chromosome"/>
</dbReference>
<dbReference type="PROSITE" id="PS50007">
    <property type="entry name" value="PIPLC_X_DOMAIN"/>
    <property type="match status" value="1"/>
</dbReference>
<protein>
    <submittedName>
        <fullName evidence="2">Glycerophosphodiester phosphodiesterase</fullName>
    </submittedName>
</protein>
<dbReference type="SUPFAM" id="SSF51695">
    <property type="entry name" value="PLC-like phosphodiesterases"/>
    <property type="match status" value="1"/>
</dbReference>
<dbReference type="AlphaFoldDB" id="A0A3Q9BNK4"/>
<dbReference type="InterPro" id="IPR030395">
    <property type="entry name" value="GP_PDE_dom"/>
</dbReference>
<dbReference type="KEGG" id="jeh:EJN90_12995"/>
<dbReference type="EMBL" id="CP034465">
    <property type="protein sequence ID" value="AZP05785.1"/>
    <property type="molecule type" value="Genomic_DNA"/>
</dbReference>
<gene>
    <name evidence="2" type="ORF">EJN90_12995</name>
</gene>
<dbReference type="Gene3D" id="3.20.20.190">
    <property type="entry name" value="Phosphatidylinositol (PI) phosphodiesterase"/>
    <property type="match status" value="1"/>
</dbReference>
<dbReference type="OrthoDB" id="384721at2"/>
<accession>A0A3Q9BNK4</accession>
<sequence>MVTKVIAHRGSKGTAPENTLISFREALEVGSDGIELDVHLSKDNFPVVIHDETIDRTTNGSGLVCDFTVEELQQFDAGGWFHNRFKGEKIPTLEEVLVFLTESNFSGVLNIELKTDKNEYKGIEMMVLELVASLKPQYPIIYSSFNYATLERLLEINPEAEYALLFNEKNRNFMTLNESIPVKGWHTGLKTLTSVLKMKNNIPLRVWTVNTTILLSYCFRKKVDSVITDFPKKALHVRRLVQGG</sequence>
<name>A0A3Q9BNK4_9LACT</name>
<evidence type="ECO:0000259" key="1">
    <source>
        <dbReference type="PROSITE" id="PS51704"/>
    </source>
</evidence>
<dbReference type="PANTHER" id="PTHR46211:SF1">
    <property type="entry name" value="GLYCEROPHOSPHODIESTER PHOSPHODIESTERASE, CYTOPLASMIC"/>
    <property type="match status" value="1"/>
</dbReference>
<dbReference type="GO" id="GO:0008081">
    <property type="term" value="F:phosphoric diester hydrolase activity"/>
    <property type="evidence" value="ECO:0007669"/>
    <property type="project" value="InterPro"/>
</dbReference>
<dbReference type="GO" id="GO:0006629">
    <property type="term" value="P:lipid metabolic process"/>
    <property type="evidence" value="ECO:0007669"/>
    <property type="project" value="InterPro"/>
</dbReference>
<dbReference type="PANTHER" id="PTHR46211">
    <property type="entry name" value="GLYCEROPHOSPHORYL DIESTER PHOSPHODIESTERASE"/>
    <property type="match status" value="1"/>
</dbReference>
<reference evidence="3" key="1">
    <citation type="submission" date="2018-12" db="EMBL/GenBank/DDBJ databases">
        <title>Complete genome sequencing of Jeotgalibaca sp. H21T32.</title>
        <authorList>
            <person name="Bae J.-W."/>
            <person name="Lee S.-Y."/>
        </authorList>
    </citation>
    <scope>NUCLEOTIDE SEQUENCE [LARGE SCALE GENOMIC DNA]</scope>
    <source>
        <strain evidence="3">H21T32</strain>
    </source>
</reference>
<evidence type="ECO:0000313" key="2">
    <source>
        <dbReference type="EMBL" id="AZP05785.1"/>
    </source>
</evidence>
<dbReference type="PROSITE" id="PS51704">
    <property type="entry name" value="GP_PDE"/>
    <property type="match status" value="1"/>
</dbReference>
<proteinExistence type="predicted"/>
<organism evidence="2 3">
    <name type="scientific">Jeotgalibaca ciconiae</name>
    <dbReference type="NCBI Taxonomy" id="2496265"/>
    <lineage>
        <taxon>Bacteria</taxon>
        <taxon>Bacillati</taxon>
        <taxon>Bacillota</taxon>
        <taxon>Bacilli</taxon>
        <taxon>Lactobacillales</taxon>
        <taxon>Carnobacteriaceae</taxon>
        <taxon>Jeotgalibaca</taxon>
    </lineage>
</organism>
<evidence type="ECO:0000313" key="3">
    <source>
        <dbReference type="Proteomes" id="UP000273326"/>
    </source>
</evidence>
<dbReference type="InterPro" id="IPR017946">
    <property type="entry name" value="PLC-like_Pdiesterase_TIM-brl"/>
</dbReference>